<dbReference type="EMBL" id="BK010590">
    <property type="protein sequence ID" value="DAC74485.1"/>
    <property type="molecule type" value="Genomic_DNA"/>
</dbReference>
<sequence length="50" mass="5815">MNRHHAVSITIAKIKKLAKRNVVKKRKTEQILVPESAEAILVKIRHRTFL</sequence>
<dbReference type="RefSeq" id="WP_185123801.1">
    <property type="nucleotide sequence ID" value="NZ_CP023010.2"/>
</dbReference>
<protein>
    <submittedName>
        <fullName evidence="1">Uncharacterized protein</fullName>
    </submittedName>
</protein>
<reference evidence="1" key="1">
    <citation type="journal article" date="2014" name="Genome Biol. Evol.">
        <title>Comparative genomic analysis of malaria mosquito vector-associated novel pathogen Elizabethkingia anophelis.</title>
        <authorList>
            <person name="Teo J."/>
            <person name="Tan S.Y."/>
            <person name="Liu Y."/>
            <person name="Tay M."/>
            <person name="Ding Y."/>
            <person name="Li Y."/>
            <person name="Kjelleberg S."/>
            <person name="Givskov M."/>
            <person name="Lin R.T."/>
            <person name="Yang L."/>
        </authorList>
    </citation>
    <scope>NUCLEOTIDE SEQUENCE</scope>
</reference>
<proteinExistence type="predicted"/>
<dbReference type="AlphaFoldDB" id="A0A455ZCU6"/>
<reference evidence="1" key="8">
    <citation type="journal article" date="2018" name="J. ISSAAS">
        <title>In Silico Identification of Three Types of Integrative and Conjugative Elements (ICEs) in Elizabethkingia anophelis Strains Isolated from Around the World.</title>
        <authorList>
            <person name="Xu J."/>
            <person name="Pei D."/>
            <person name="Nicholson A."/>
            <person name="Lan Y."/>
            <person name="Xia Q."/>
        </authorList>
    </citation>
    <scope>NUCLEOTIDE SEQUENCE</scope>
</reference>
<reference evidence="1" key="3">
    <citation type="journal article" date="2016" name="Genome Announc.">
        <title>Complete Genome Sequences of Four Strains from the 2015-2016 Elizabethkingia anophelis Outbreak.</title>
        <authorList>
            <person name="Nicholson A.C."/>
            <person name="Whitney A.M."/>
            <person name="Emery B.D."/>
            <person name="Bell M.E."/>
            <person name="Gartin J.T."/>
            <person name="Humrighouse B.W."/>
            <person name="Loparev V.N."/>
            <person name="Batra D."/>
            <person name="Sheth M."/>
            <person name="Rowe L.A."/>
            <person name="Juieng P."/>
            <person name="Knipe K."/>
            <person name="Gulvik C."/>
            <person name="McQuiston J.R."/>
        </authorList>
    </citation>
    <scope>NUCLEOTIDE SEQUENCE</scope>
</reference>
<accession>A0A455ZCU6</accession>
<reference evidence="1" key="7">
    <citation type="journal article" date="2017" name="Sci. Rep.">
        <title>Genomic features, phylogenetic relationships, and comparative genomics of Elizabethkingia anophelis strain EM361-97 isolated in Taiwan.</title>
        <authorList>
            <person name="Lin J.N."/>
            <person name="Lai C.H."/>
            <person name="Yang C.H."/>
            <person name="Huang Y.H."/>
            <person name="Lin H.H."/>
        </authorList>
    </citation>
    <scope>NUCLEOTIDE SEQUENCE</scope>
</reference>
<reference evidence="1" key="6">
    <citation type="journal article" date="2017" name="Nat. Commun.">
        <title>Evolutionary dynamics and genomic features of the Elizabethkingia anophelis 2015 to 2016 Wisconsin outbreak strain.</title>
        <authorList>
            <person name="Perrin A."/>
            <person name="Larsonneur E."/>
            <person name="Nicholson A.C."/>
            <person name="Edwards D.J."/>
            <person name="Gundlach K.M."/>
            <person name="Whitney A.M."/>
            <person name="Gulvik C.A."/>
            <person name="Bell M.E."/>
            <person name="Rendueles O."/>
            <person name="Cury J."/>
            <person name="Hugon P."/>
            <person name="Clermont D."/>
            <person name="Enouf V."/>
            <person name="Loparev V."/>
            <person name="Juieng P."/>
            <person name="Monson T."/>
            <person name="Warshauer D."/>
            <person name="Elbadawi L.I."/>
            <person name="Walters M.S."/>
            <person name="Crist M.B."/>
            <person name="Noble-Wang J."/>
            <person name="Borlaug G."/>
            <person name="Rocha E.P.C."/>
            <person name="Criscuolo A."/>
            <person name="Touchon M."/>
            <person name="Davis J.P."/>
            <person name="Holt K.E."/>
            <person name="McQuiston J.R."/>
            <person name="Brisse S."/>
        </authorList>
    </citation>
    <scope>NUCLEOTIDE SEQUENCE</scope>
</reference>
<evidence type="ECO:0000313" key="1">
    <source>
        <dbReference type="EMBL" id="DAC74485.1"/>
    </source>
</evidence>
<reference evidence="1" key="5">
    <citation type="journal article" date="2017" name="Genome Announc.">
        <title>Complete Circularized Genome Sequences of Four Strains of Elizabethkingia anophelis, Including Two Novel Strains Isolated from Wild-Caught Anopheles sinensis.</title>
        <authorList>
            <person name="Pei D."/>
            <person name="Nicholson A.C."/>
            <person name="Jiang J."/>
            <person name="Chen H."/>
            <person name="Whitney A.M."/>
            <person name="Villarma A."/>
            <person name="Bell M."/>
            <person name="Humrighouse B."/>
            <person name="Rowe L.A."/>
            <person name="Sheth M."/>
            <person name="Batra D."/>
            <person name="Juieng P."/>
            <person name="Loparev V.N."/>
            <person name="McQuiston J.R."/>
            <person name="Lan Y."/>
            <person name="Ma Y."/>
            <person name="Xu J."/>
        </authorList>
    </citation>
    <scope>NUCLEOTIDE SEQUENCE</scope>
</reference>
<reference evidence="1" key="2">
    <citation type="journal article" date="2014" name="PLoS ONE">
        <title>Insights from the genome annotation of Elizabethkingia anophelis from the malaria vector Anopheles gambiae.</title>
        <authorList>
            <person name="Kukutla P."/>
            <person name="Lindberg B.G."/>
            <person name="Pei D."/>
            <person name="Rayl M."/>
            <person name="Yu W."/>
            <person name="Steritz M."/>
            <person name="Faye I."/>
            <person name="Xu J."/>
        </authorList>
    </citation>
    <scope>NUCLEOTIDE SEQUENCE</scope>
</reference>
<name>A0A455ZCU6_9FLAO</name>
<organism evidence="1">
    <name type="scientific">Elizabethkingia anophelis</name>
    <dbReference type="NCBI Taxonomy" id="1117645"/>
    <lineage>
        <taxon>Bacteria</taxon>
        <taxon>Pseudomonadati</taxon>
        <taxon>Bacteroidota</taxon>
        <taxon>Flavobacteriia</taxon>
        <taxon>Flavobacteriales</taxon>
        <taxon>Weeksellaceae</taxon>
        <taxon>Elizabethkingia</taxon>
    </lineage>
</organism>
<reference evidence="1" key="4">
    <citation type="journal article" date="2016" name="Sci. Rep.">
        <title>Genomic epidemiology and global diversity of the emerging bacterial pathogen Elizabethkingia anophelis.</title>
        <authorList>
            <person name="Breurec S."/>
            <person name="Criscuolo A."/>
            <person name="Diancourt L."/>
            <person name="Rendueles O."/>
            <person name="Vandenbogaert M."/>
            <person name="Passet V."/>
            <person name="Caro V."/>
            <person name="Rocha E.P."/>
            <person name="Touchon M."/>
            <person name="Brisse S."/>
        </authorList>
    </citation>
    <scope>NUCLEOTIDE SEQUENCE</scope>
</reference>